<organism evidence="1 2">
    <name type="scientific">Persea americana</name>
    <name type="common">Avocado</name>
    <dbReference type="NCBI Taxonomy" id="3435"/>
    <lineage>
        <taxon>Eukaryota</taxon>
        <taxon>Viridiplantae</taxon>
        <taxon>Streptophyta</taxon>
        <taxon>Embryophyta</taxon>
        <taxon>Tracheophyta</taxon>
        <taxon>Spermatophyta</taxon>
        <taxon>Magnoliopsida</taxon>
        <taxon>Magnoliidae</taxon>
        <taxon>Laurales</taxon>
        <taxon>Lauraceae</taxon>
        <taxon>Persea</taxon>
    </lineage>
</organism>
<proteinExistence type="predicted"/>
<gene>
    <name evidence="1" type="ORF">MRB53_007043</name>
</gene>
<evidence type="ECO:0000313" key="1">
    <source>
        <dbReference type="EMBL" id="KAJ8645295.1"/>
    </source>
</evidence>
<comment type="caution">
    <text evidence="1">The sequence shown here is derived from an EMBL/GenBank/DDBJ whole genome shotgun (WGS) entry which is preliminary data.</text>
</comment>
<evidence type="ECO:0000313" key="2">
    <source>
        <dbReference type="Proteomes" id="UP001234297"/>
    </source>
</evidence>
<dbReference type="EMBL" id="CM056810">
    <property type="protein sequence ID" value="KAJ8645295.1"/>
    <property type="molecule type" value="Genomic_DNA"/>
</dbReference>
<protein>
    <submittedName>
        <fullName evidence="1">Uncharacterized protein</fullName>
    </submittedName>
</protein>
<accession>A0ACC2MHW8</accession>
<sequence>MRFKVVMSLLRDSATTNLDHLLQIHALIFKTPLHHDRFILAKLLNLSLSLSSPTSSLSTLLYARSIFDRVPNPDAFIWNTMIRAYLNAHDPQESISLFSQMRLLHATPVDSFSLSLVLQACGRSNDAQMGKKIHTHVFKLGFVADLFVQTALVEMYARSVDVRVALQVFDEMPRPDLVSYNVLLAECVRAGEIGRARKVFDEMPERDLVSWNTLIHGYAAGGDLDAARQLFDWSCEKDLVSWSSMITGYARSRQSNEALRLFREMQLAKVVPDGVTMVSVLSACGDVGALAVGKMVHEYIRMNGIEIDVKLGTSLLDMYAKCGDLENSLEVFSDMHVRDVLTWSAMIMGLANHGCGEVALDHFSRMLSEGIKPNDITFVGVLTACSHAGLVTRGWSYFTSMNEYGVSPKIEHYGCMVDLLGRAGRLQEAKDFIVNMPFVPDTIVWRALLGACRIHKNVELAEEAIINLLELEPHVDGHYVLLSNIYAQGKRWDNVANVRKMMRGKSIQKVPGSSTIEVDNMVHEFIAGDKSHPLSERVYEMLEEMIVRLNDIGYSPMTALVLQDVDEQAKENVLAHHSEKLAIAFGLLNTAPQSPIRIVKNLRVCDDCHHAIKLISMIYNRKIIIRDRNRFHHFFDGSCSCRDYW</sequence>
<reference evidence="1 2" key="1">
    <citation type="journal article" date="2022" name="Hortic Res">
        <title>A haplotype resolved chromosomal level avocado genome allows analysis of novel avocado genes.</title>
        <authorList>
            <person name="Nath O."/>
            <person name="Fletcher S.J."/>
            <person name="Hayward A."/>
            <person name="Shaw L.M."/>
            <person name="Masouleh A.K."/>
            <person name="Furtado A."/>
            <person name="Henry R.J."/>
            <person name="Mitter N."/>
        </authorList>
    </citation>
    <scope>NUCLEOTIDE SEQUENCE [LARGE SCALE GENOMIC DNA]</scope>
    <source>
        <strain evidence="2">cv. Hass</strain>
    </source>
</reference>
<keyword evidence="2" id="KW-1185">Reference proteome</keyword>
<name>A0ACC2MHW8_PERAE</name>
<dbReference type="Proteomes" id="UP001234297">
    <property type="component" value="Chromosome 2"/>
</dbReference>